<evidence type="ECO:0000313" key="2">
    <source>
        <dbReference type="Proteomes" id="UP000004750"/>
    </source>
</evidence>
<reference evidence="1 2" key="1">
    <citation type="submission" date="2011-08" db="EMBL/GenBank/DDBJ databases">
        <authorList>
            <person name="Weinstock G."/>
            <person name="Sodergren E."/>
            <person name="Clifton S."/>
            <person name="Fulton L."/>
            <person name="Fulton B."/>
            <person name="Courtney L."/>
            <person name="Fronick C."/>
            <person name="Harrison M."/>
            <person name="Strong C."/>
            <person name="Farmer C."/>
            <person name="Delahaunty K."/>
            <person name="Markovic C."/>
            <person name="Hall O."/>
            <person name="Minx P."/>
            <person name="Tomlinson C."/>
            <person name="Mitreva M."/>
            <person name="Hou S."/>
            <person name="Chen J."/>
            <person name="Wollam A."/>
            <person name="Pepin K.H."/>
            <person name="Johnson M."/>
            <person name="Bhonagiri V."/>
            <person name="Zhang X."/>
            <person name="Suruliraj S."/>
            <person name="Warren W."/>
            <person name="Chinwalla A."/>
            <person name="Mardis E.R."/>
            <person name="Wilson R.K."/>
        </authorList>
    </citation>
    <scope>NUCLEOTIDE SEQUENCE [LARGE SCALE GENOMIC DNA]</scope>
    <source>
        <strain evidence="1 2">F0432</strain>
    </source>
</reference>
<dbReference type="HOGENOM" id="CLU_3059763_0_0_6"/>
<dbReference type="Proteomes" id="UP000004750">
    <property type="component" value="Unassembled WGS sequence"/>
</dbReference>
<accession>G9ZD44</accession>
<sequence length="53" mass="6141">MFSKKFMREQILPAVKGGELYWRHAANSIVTQYAYVLFPDVFLPYAQSACNHC</sequence>
<comment type="caution">
    <text evidence="1">The sequence shown here is derived from an EMBL/GenBank/DDBJ whole genome shotgun (WGS) entry which is preliminary data.</text>
</comment>
<organism evidence="1 2">
    <name type="scientific">Cardiobacterium valvarum F0432</name>
    <dbReference type="NCBI Taxonomy" id="797473"/>
    <lineage>
        <taxon>Bacteria</taxon>
        <taxon>Pseudomonadati</taxon>
        <taxon>Pseudomonadota</taxon>
        <taxon>Gammaproteobacteria</taxon>
        <taxon>Cardiobacteriales</taxon>
        <taxon>Cardiobacteriaceae</taxon>
        <taxon>Cardiobacterium</taxon>
    </lineage>
</organism>
<evidence type="ECO:0000313" key="1">
    <source>
        <dbReference type="EMBL" id="EHM55508.1"/>
    </source>
</evidence>
<dbReference type="AlphaFoldDB" id="G9ZD44"/>
<protein>
    <submittedName>
        <fullName evidence="1">Uncharacterized protein</fullName>
    </submittedName>
</protein>
<dbReference type="STRING" id="797473.HMPREF9080_00676"/>
<name>G9ZD44_9GAMM</name>
<gene>
    <name evidence="1" type="ORF">HMPREF9080_00676</name>
</gene>
<dbReference type="EMBL" id="AGCM01000034">
    <property type="protein sequence ID" value="EHM55508.1"/>
    <property type="molecule type" value="Genomic_DNA"/>
</dbReference>
<proteinExistence type="predicted"/>